<comment type="pathway">
    <text evidence="9">Amino-acid biosynthesis; L-lysine biosynthesis via DAP pathway; (S)-tetrahydrodipicolinate from L-aspartate: step 4/4.</text>
</comment>
<feature type="domain" description="Dihydrodipicolinate reductase N-terminal" evidence="11">
    <location>
        <begin position="2"/>
        <end position="112"/>
    </location>
</feature>
<dbReference type="InterPro" id="IPR022664">
    <property type="entry name" value="DapB_N_CS"/>
</dbReference>
<evidence type="ECO:0000313" key="13">
    <source>
        <dbReference type="EMBL" id="AGC68184.1"/>
    </source>
</evidence>
<dbReference type="InterPro" id="IPR000846">
    <property type="entry name" value="DapB_N"/>
</dbReference>
<keyword evidence="4 9" id="KW-0521">NADP</keyword>
<dbReference type="Gene3D" id="3.30.360.10">
    <property type="entry name" value="Dihydrodipicolinate Reductase, domain 2"/>
    <property type="match status" value="1"/>
</dbReference>
<dbReference type="PATRIC" id="fig|1121335.3.peg.1165"/>
<dbReference type="EMBL" id="CP004044">
    <property type="protein sequence ID" value="AGC68184.1"/>
    <property type="molecule type" value="Genomic_DNA"/>
</dbReference>
<dbReference type="GO" id="GO:0050661">
    <property type="term" value="F:NADP binding"/>
    <property type="evidence" value="ECO:0007669"/>
    <property type="project" value="UniProtKB-UniRule"/>
</dbReference>
<evidence type="ECO:0000256" key="2">
    <source>
        <dbReference type="ARBA" id="ARBA00022490"/>
    </source>
</evidence>
<comment type="subcellular location">
    <subcellularLocation>
        <location evidence="9">Cytoplasm</location>
    </subcellularLocation>
</comment>
<dbReference type="GO" id="GO:0051287">
    <property type="term" value="F:NAD binding"/>
    <property type="evidence" value="ECO:0007669"/>
    <property type="project" value="UniProtKB-UniRule"/>
</dbReference>
<keyword evidence="6 9" id="KW-0560">Oxidoreductase</keyword>
<comment type="function">
    <text evidence="9">Catalyzes the conversion of 4-hydroxy-tetrahydrodipicolinate (HTPA) to tetrahydrodipicolinate.</text>
</comment>
<feature type="active site" description="Proton donor" evidence="9">
    <location>
        <position position="146"/>
    </location>
</feature>
<dbReference type="PANTHER" id="PTHR20836:SF7">
    <property type="entry name" value="4-HYDROXY-TETRAHYDRODIPICOLINATE REDUCTASE"/>
    <property type="match status" value="1"/>
</dbReference>
<dbReference type="RefSeq" id="WP_015358873.1">
    <property type="nucleotide sequence ID" value="NC_020134.1"/>
</dbReference>
<dbReference type="Gene3D" id="3.40.50.720">
    <property type="entry name" value="NAD(P)-binding Rossmann-like Domain"/>
    <property type="match status" value="1"/>
</dbReference>
<feature type="active site" description="Proton donor/acceptor" evidence="9">
    <location>
        <position position="142"/>
    </location>
</feature>
<keyword evidence="14" id="KW-1185">Reference proteome</keyword>
<comment type="similarity">
    <text evidence="1 9">Belongs to the DapB family.</text>
</comment>
<feature type="binding site" evidence="9">
    <location>
        <position position="37"/>
    </location>
    <ligand>
        <name>NAD(+)</name>
        <dbReference type="ChEBI" id="CHEBI:57540"/>
    </ligand>
</feature>
<dbReference type="GO" id="GO:0009089">
    <property type="term" value="P:lysine biosynthetic process via diaminopimelate"/>
    <property type="evidence" value="ECO:0007669"/>
    <property type="project" value="UniProtKB-UniRule"/>
</dbReference>
<protein>
    <recommendedName>
        <fullName evidence="9 10">4-hydroxy-tetrahydrodipicolinate reductase</fullName>
        <shortName evidence="9">HTPA reductase</shortName>
        <ecNumber evidence="9 10">1.17.1.8</ecNumber>
    </recommendedName>
</protein>
<dbReference type="InterPro" id="IPR023940">
    <property type="entry name" value="DHDPR_bac"/>
</dbReference>
<evidence type="ECO:0000256" key="4">
    <source>
        <dbReference type="ARBA" id="ARBA00022857"/>
    </source>
</evidence>
<dbReference type="KEGG" id="csd:Clst_1144"/>
<dbReference type="PANTHER" id="PTHR20836">
    <property type="entry name" value="DIHYDRODIPICOLINATE REDUCTASE"/>
    <property type="match status" value="1"/>
</dbReference>
<feature type="binding site" evidence="9">
    <location>
        <begin position="8"/>
        <end position="13"/>
    </location>
    <ligand>
        <name>NAD(+)</name>
        <dbReference type="ChEBI" id="CHEBI:57540"/>
    </ligand>
</feature>
<comment type="caution">
    <text evidence="9">Was originally thought to be a dihydrodipicolinate reductase (DHDPR), catalyzing the conversion of dihydrodipicolinate to tetrahydrodipicolinate. However, it was shown in E.coli that the substrate of the enzymatic reaction is not dihydrodipicolinate (DHDP) but in fact (2S,4S)-4-hydroxy-2,3,4,5-tetrahydrodipicolinic acid (HTPA), the product released by the DapA-catalyzed reaction.</text>
</comment>
<keyword evidence="5 9" id="KW-0220">Diaminopimelate biosynthesis</keyword>
<sequence>MVRILLSGCNGKMGQVITNLARDREDVRIVAGYDIHDNIKNDYPVFTQLENFNIPVDVIIDFSHPSALQTVLNFALAKKIPLIVATTGLSDEQAAKLKEASKVIPVLHSANMSLGVNLLIDLVQKAAKVLYSNFDIEIIERHHNQKIDAPSGTALALADAINQAVPEKYRYVYDRHSSRVKRSKDEIGIHSVRGGTIAGDHTVIFAGNDEIIELRHVANSRDIFGVGALKAAVFIHDKNPGFYTMKDLLNI</sequence>
<feature type="binding site" evidence="9">
    <location>
        <begin position="152"/>
        <end position="153"/>
    </location>
    <ligand>
        <name>(S)-2,3,4,5-tetrahydrodipicolinate</name>
        <dbReference type="ChEBI" id="CHEBI:16845"/>
    </ligand>
</feature>
<evidence type="ECO:0000256" key="6">
    <source>
        <dbReference type="ARBA" id="ARBA00023002"/>
    </source>
</evidence>
<evidence type="ECO:0000256" key="1">
    <source>
        <dbReference type="ARBA" id="ARBA00006642"/>
    </source>
</evidence>
<dbReference type="Pfam" id="PF05173">
    <property type="entry name" value="DapB_C"/>
    <property type="match status" value="1"/>
</dbReference>
<dbReference type="HAMAP" id="MF_00102">
    <property type="entry name" value="DapB"/>
    <property type="match status" value="1"/>
</dbReference>
<dbReference type="SUPFAM" id="SSF55347">
    <property type="entry name" value="Glyceraldehyde-3-phosphate dehydrogenase-like, C-terminal domain"/>
    <property type="match status" value="1"/>
</dbReference>
<dbReference type="PIRSF" id="PIRSF000161">
    <property type="entry name" value="DHPR"/>
    <property type="match status" value="1"/>
</dbReference>
<accession>L7VNF1</accession>
<evidence type="ECO:0000256" key="10">
    <source>
        <dbReference type="NCBIfam" id="TIGR00036"/>
    </source>
</evidence>
<feature type="binding site" evidence="9">
    <location>
        <position position="143"/>
    </location>
    <ligand>
        <name>(S)-2,3,4,5-tetrahydrodipicolinate</name>
        <dbReference type="ChEBI" id="CHEBI:16845"/>
    </ligand>
</feature>
<dbReference type="AlphaFoldDB" id="L7VNF1"/>
<dbReference type="UniPathway" id="UPA00034">
    <property type="reaction ID" value="UER00018"/>
</dbReference>
<dbReference type="CDD" id="cd02274">
    <property type="entry name" value="DHDPR_N"/>
    <property type="match status" value="1"/>
</dbReference>
<dbReference type="STRING" id="1121335.Cst_c11890"/>
<comment type="catalytic activity">
    <reaction evidence="9">
        <text>(S)-2,3,4,5-tetrahydrodipicolinate + NAD(+) + H2O = (2S,4S)-4-hydroxy-2,3,4,5-tetrahydrodipicolinate + NADH + H(+)</text>
        <dbReference type="Rhea" id="RHEA:35323"/>
        <dbReference type="ChEBI" id="CHEBI:15377"/>
        <dbReference type="ChEBI" id="CHEBI:15378"/>
        <dbReference type="ChEBI" id="CHEBI:16845"/>
        <dbReference type="ChEBI" id="CHEBI:57540"/>
        <dbReference type="ChEBI" id="CHEBI:57945"/>
        <dbReference type="ChEBI" id="CHEBI:67139"/>
        <dbReference type="EC" id="1.17.1.8"/>
    </reaction>
</comment>
<dbReference type="FunFam" id="3.30.360.10:FF:000004">
    <property type="entry name" value="4-hydroxy-tetrahydrodipicolinate reductase"/>
    <property type="match status" value="1"/>
</dbReference>
<evidence type="ECO:0000259" key="12">
    <source>
        <dbReference type="Pfam" id="PF05173"/>
    </source>
</evidence>
<dbReference type="SUPFAM" id="SSF51735">
    <property type="entry name" value="NAD(P)-binding Rossmann-fold domains"/>
    <property type="match status" value="1"/>
</dbReference>
<evidence type="ECO:0000256" key="9">
    <source>
        <dbReference type="HAMAP-Rule" id="MF_00102"/>
    </source>
</evidence>
<dbReference type="Pfam" id="PF01113">
    <property type="entry name" value="DapB_N"/>
    <property type="match status" value="1"/>
</dbReference>
<comment type="catalytic activity">
    <reaction evidence="9">
        <text>(S)-2,3,4,5-tetrahydrodipicolinate + NADP(+) + H2O = (2S,4S)-4-hydroxy-2,3,4,5-tetrahydrodipicolinate + NADPH + H(+)</text>
        <dbReference type="Rhea" id="RHEA:35331"/>
        <dbReference type="ChEBI" id="CHEBI:15377"/>
        <dbReference type="ChEBI" id="CHEBI:15378"/>
        <dbReference type="ChEBI" id="CHEBI:16845"/>
        <dbReference type="ChEBI" id="CHEBI:57783"/>
        <dbReference type="ChEBI" id="CHEBI:58349"/>
        <dbReference type="ChEBI" id="CHEBI:67139"/>
        <dbReference type="EC" id="1.17.1.8"/>
    </reaction>
</comment>
<dbReference type="InterPro" id="IPR036291">
    <property type="entry name" value="NAD(P)-bd_dom_sf"/>
</dbReference>
<dbReference type="NCBIfam" id="TIGR00036">
    <property type="entry name" value="dapB"/>
    <property type="match status" value="1"/>
</dbReference>
<dbReference type="GO" id="GO:0008839">
    <property type="term" value="F:4-hydroxy-tetrahydrodipicolinate reductase"/>
    <property type="evidence" value="ECO:0007669"/>
    <property type="project" value="UniProtKB-UniRule"/>
</dbReference>
<reference evidence="13 14" key="1">
    <citation type="journal article" date="2013" name="Genome Announc.">
        <title>Complete genome sequence of Clostridium stercorarium subsp. stercorarium strain DSM 8532, a thermophilic degrader of plant cell wall fibers.</title>
        <authorList>
            <person name="Poehlein A."/>
            <person name="Zverlov V.V."/>
            <person name="Daniel R."/>
            <person name="Schwarz W.H."/>
            <person name="Liebl W."/>
        </authorList>
    </citation>
    <scope>NUCLEOTIDE SEQUENCE [LARGE SCALE GENOMIC DNA]</scope>
    <source>
        <strain evidence="14">ATCC 35414 / DSM 8532 / NCIMB 11754</strain>
    </source>
</reference>
<evidence type="ECO:0000256" key="8">
    <source>
        <dbReference type="ARBA" id="ARBA00023154"/>
    </source>
</evidence>
<evidence type="ECO:0000256" key="5">
    <source>
        <dbReference type="ARBA" id="ARBA00022915"/>
    </source>
</evidence>
<organism evidence="13 14">
    <name type="scientific">Thermoclostridium stercorarium (strain ATCC 35414 / DSM 8532 / NCIMB 11754)</name>
    <name type="common">Clostridium stercorarium</name>
    <dbReference type="NCBI Taxonomy" id="1121335"/>
    <lineage>
        <taxon>Bacteria</taxon>
        <taxon>Bacillati</taxon>
        <taxon>Bacillota</taxon>
        <taxon>Clostridia</taxon>
        <taxon>Eubacteriales</taxon>
        <taxon>Oscillospiraceae</taxon>
        <taxon>Thermoclostridium</taxon>
    </lineage>
</organism>
<keyword evidence="8 9" id="KW-0457">Lysine biosynthesis</keyword>
<dbReference type="PROSITE" id="PS01298">
    <property type="entry name" value="DAPB"/>
    <property type="match status" value="1"/>
</dbReference>
<dbReference type="eggNOG" id="COG0289">
    <property type="taxonomic scope" value="Bacteria"/>
</dbReference>
<name>L7VNF1_THES1</name>
<dbReference type="KEGG" id="css:Cst_c11890"/>
<dbReference type="GO" id="GO:0005829">
    <property type="term" value="C:cytosol"/>
    <property type="evidence" value="ECO:0007669"/>
    <property type="project" value="TreeGrafter"/>
</dbReference>
<dbReference type="GO" id="GO:0019877">
    <property type="term" value="P:diaminopimelate biosynthetic process"/>
    <property type="evidence" value="ECO:0007669"/>
    <property type="project" value="UniProtKB-UniRule"/>
</dbReference>
<evidence type="ECO:0000313" key="14">
    <source>
        <dbReference type="Proteomes" id="UP000011220"/>
    </source>
</evidence>
<keyword evidence="3 9" id="KW-0028">Amino-acid biosynthesis</keyword>
<keyword evidence="2 9" id="KW-0963">Cytoplasm</keyword>
<dbReference type="InterPro" id="IPR022663">
    <property type="entry name" value="DapB_C"/>
</dbReference>
<feature type="binding site" evidence="9">
    <location>
        <begin position="85"/>
        <end position="87"/>
    </location>
    <ligand>
        <name>NAD(+)</name>
        <dbReference type="ChEBI" id="CHEBI:57540"/>
    </ligand>
</feature>
<evidence type="ECO:0000256" key="3">
    <source>
        <dbReference type="ARBA" id="ARBA00022605"/>
    </source>
</evidence>
<dbReference type="GO" id="GO:0016726">
    <property type="term" value="F:oxidoreductase activity, acting on CH or CH2 groups, NAD or NADP as acceptor"/>
    <property type="evidence" value="ECO:0007669"/>
    <property type="project" value="UniProtKB-UniRule"/>
</dbReference>
<feature type="binding site" evidence="9">
    <location>
        <begin position="109"/>
        <end position="112"/>
    </location>
    <ligand>
        <name>NAD(+)</name>
        <dbReference type="ChEBI" id="CHEBI:57540"/>
    </ligand>
</feature>
<gene>
    <name evidence="9 13" type="primary">dapB</name>
    <name evidence="13" type="ordered locus">Cst_c11890</name>
</gene>
<dbReference type="EC" id="1.17.1.8" evidence="9 10"/>
<feature type="domain" description="Dihydrodipicolinate reductase C-terminal" evidence="12">
    <location>
        <begin position="115"/>
        <end position="249"/>
    </location>
</feature>
<keyword evidence="7 9" id="KW-0520">NAD</keyword>
<evidence type="ECO:0000259" key="11">
    <source>
        <dbReference type="Pfam" id="PF01113"/>
    </source>
</evidence>
<dbReference type="Proteomes" id="UP000011220">
    <property type="component" value="Chromosome"/>
</dbReference>
<evidence type="ECO:0000256" key="7">
    <source>
        <dbReference type="ARBA" id="ARBA00023027"/>
    </source>
</evidence>
<feature type="binding site" evidence="9">
    <location>
        <position position="40"/>
    </location>
    <ligand>
        <name>NADP(+)</name>
        <dbReference type="ChEBI" id="CHEBI:58349"/>
    </ligand>
</feature>
<comment type="subunit">
    <text evidence="9">Homotetramer.</text>
</comment>
<proteinExistence type="inferred from homology"/>